<organism evidence="1">
    <name type="scientific">Arundo donax</name>
    <name type="common">Giant reed</name>
    <name type="synonym">Donax arundinaceus</name>
    <dbReference type="NCBI Taxonomy" id="35708"/>
    <lineage>
        <taxon>Eukaryota</taxon>
        <taxon>Viridiplantae</taxon>
        <taxon>Streptophyta</taxon>
        <taxon>Embryophyta</taxon>
        <taxon>Tracheophyta</taxon>
        <taxon>Spermatophyta</taxon>
        <taxon>Magnoliopsida</taxon>
        <taxon>Liliopsida</taxon>
        <taxon>Poales</taxon>
        <taxon>Poaceae</taxon>
        <taxon>PACMAD clade</taxon>
        <taxon>Arundinoideae</taxon>
        <taxon>Arundineae</taxon>
        <taxon>Arundo</taxon>
    </lineage>
</organism>
<dbReference type="EMBL" id="GBRH01179586">
    <property type="protein sequence ID" value="JAE18310.1"/>
    <property type="molecule type" value="Transcribed_RNA"/>
</dbReference>
<sequence>MWYEPSFTMVSFTRLVICSRISCAPSFLRSFESSSATIEKD</sequence>
<reference evidence="1" key="2">
    <citation type="journal article" date="2015" name="Data Brief">
        <title>Shoot transcriptome of the giant reed, Arundo donax.</title>
        <authorList>
            <person name="Barrero R.A."/>
            <person name="Guerrero F.D."/>
            <person name="Moolhuijzen P."/>
            <person name="Goolsby J.A."/>
            <person name="Tidwell J."/>
            <person name="Bellgard S.E."/>
            <person name="Bellgard M.I."/>
        </authorList>
    </citation>
    <scope>NUCLEOTIDE SEQUENCE</scope>
    <source>
        <tissue evidence="1">Shoot tissue taken approximately 20 cm above the soil surface</tissue>
    </source>
</reference>
<proteinExistence type="predicted"/>
<reference evidence="1" key="1">
    <citation type="submission" date="2014-09" db="EMBL/GenBank/DDBJ databases">
        <authorList>
            <person name="Magalhaes I.L.F."/>
            <person name="Oliveira U."/>
            <person name="Santos F.R."/>
            <person name="Vidigal T.H.D.A."/>
            <person name="Brescovit A.D."/>
            <person name="Santos A.J."/>
        </authorList>
    </citation>
    <scope>NUCLEOTIDE SEQUENCE</scope>
    <source>
        <tissue evidence="1">Shoot tissue taken approximately 20 cm above the soil surface</tissue>
    </source>
</reference>
<dbReference type="AlphaFoldDB" id="A0A0A9FZN5"/>
<evidence type="ECO:0000313" key="1">
    <source>
        <dbReference type="EMBL" id="JAE18310.1"/>
    </source>
</evidence>
<name>A0A0A9FZN5_ARUDO</name>
<accession>A0A0A9FZN5</accession>
<protein>
    <submittedName>
        <fullName evidence="1">Cl14808_1</fullName>
    </submittedName>
</protein>